<dbReference type="Pfam" id="PF00534">
    <property type="entry name" value="Glycos_transf_1"/>
    <property type="match status" value="1"/>
</dbReference>
<dbReference type="AlphaFoldDB" id="A0A4Y8PVI8"/>
<dbReference type="OrthoDB" id="9806653at2"/>
<evidence type="ECO:0000259" key="2">
    <source>
        <dbReference type="Pfam" id="PF13477"/>
    </source>
</evidence>
<evidence type="ECO:0008006" key="5">
    <source>
        <dbReference type="Google" id="ProtNLM"/>
    </source>
</evidence>
<dbReference type="CDD" id="cd03808">
    <property type="entry name" value="GT4_CapM-like"/>
    <property type="match status" value="1"/>
</dbReference>
<protein>
    <recommendedName>
        <fullName evidence="5">Glycosyltransferase family 1 protein</fullName>
    </recommendedName>
</protein>
<keyword evidence="4" id="KW-1185">Reference proteome</keyword>
<sequence length="386" mass="43644">MGKLTILQVCAVDLTVRSFLVPWVHALQAAGADVACACKDTGAFADLRSRGLTMLDIEVVRRIEPLSNLRSLWRLYKLMKRNRYDIVQVHTPIAAMLGRLAARLAGCKRIVYTVHGFYFHEHMTPWKYKLIFGLEKWFARRCTDYMLFVSREDYELSVRHGFKPVERLFHAGNGVDTDTAFHPARIAGEATATLRRELGFGPDDVVFVFVGRLVREKGIMELVESFRRVQAERPQAKLLIVGELLDSDRDREGGQWLSAQLQLPGIVKTGFRADIPELLAAGDVFVLPSYREGLPVSVMEAMAMGKPVIATNIRGCREEVVHGDNGLLVEPRDAAGLGEAMLELTDDADKRHWMGLSGRERAERLFNQRLTLEKQLRYVQTFMKDA</sequence>
<evidence type="ECO:0000313" key="4">
    <source>
        <dbReference type="Proteomes" id="UP000298246"/>
    </source>
</evidence>
<evidence type="ECO:0000259" key="1">
    <source>
        <dbReference type="Pfam" id="PF00534"/>
    </source>
</evidence>
<feature type="domain" description="Glycosyltransferase subfamily 4-like N-terminal" evidence="2">
    <location>
        <begin position="9"/>
        <end position="129"/>
    </location>
</feature>
<dbReference type="SUPFAM" id="SSF53756">
    <property type="entry name" value="UDP-Glycosyltransferase/glycogen phosphorylase"/>
    <property type="match status" value="1"/>
</dbReference>
<dbReference type="GO" id="GO:0016757">
    <property type="term" value="F:glycosyltransferase activity"/>
    <property type="evidence" value="ECO:0007669"/>
    <property type="project" value="InterPro"/>
</dbReference>
<dbReference type="EMBL" id="MYFO01000029">
    <property type="protein sequence ID" value="TFE85023.1"/>
    <property type="molecule type" value="Genomic_DNA"/>
</dbReference>
<feature type="domain" description="Glycosyl transferase family 1" evidence="1">
    <location>
        <begin position="193"/>
        <end position="360"/>
    </location>
</feature>
<dbReference type="Gene3D" id="3.40.50.2000">
    <property type="entry name" value="Glycogen Phosphorylase B"/>
    <property type="match status" value="2"/>
</dbReference>
<accession>A0A4Y8PVI8</accession>
<organism evidence="3 4">
    <name type="scientific">Paenibacillus athensensis</name>
    <dbReference type="NCBI Taxonomy" id="1967502"/>
    <lineage>
        <taxon>Bacteria</taxon>
        <taxon>Bacillati</taxon>
        <taxon>Bacillota</taxon>
        <taxon>Bacilli</taxon>
        <taxon>Bacillales</taxon>
        <taxon>Paenibacillaceae</taxon>
        <taxon>Paenibacillus</taxon>
    </lineage>
</organism>
<dbReference type="PANTHER" id="PTHR12526:SF636">
    <property type="entry name" value="BLL3647 PROTEIN"/>
    <property type="match status" value="1"/>
</dbReference>
<evidence type="ECO:0000313" key="3">
    <source>
        <dbReference type="EMBL" id="TFE85023.1"/>
    </source>
</evidence>
<gene>
    <name evidence="3" type="ORF">B5M42_18425</name>
</gene>
<name>A0A4Y8PVI8_9BACL</name>
<dbReference type="PANTHER" id="PTHR12526">
    <property type="entry name" value="GLYCOSYLTRANSFERASE"/>
    <property type="match status" value="1"/>
</dbReference>
<dbReference type="Pfam" id="PF13477">
    <property type="entry name" value="Glyco_trans_4_2"/>
    <property type="match status" value="1"/>
</dbReference>
<dbReference type="InterPro" id="IPR028098">
    <property type="entry name" value="Glyco_trans_4-like_N"/>
</dbReference>
<proteinExistence type="predicted"/>
<dbReference type="RefSeq" id="WP_134755478.1">
    <property type="nucleotide sequence ID" value="NZ_MYFO02000003.1"/>
</dbReference>
<comment type="caution">
    <text evidence="3">The sequence shown here is derived from an EMBL/GenBank/DDBJ whole genome shotgun (WGS) entry which is preliminary data.</text>
</comment>
<reference evidence="3 4" key="1">
    <citation type="submission" date="2017-03" db="EMBL/GenBank/DDBJ databases">
        <title>Isolation of Levoglucosan Utilizing Bacteria.</title>
        <authorList>
            <person name="Arya A.S."/>
        </authorList>
    </citation>
    <scope>NUCLEOTIDE SEQUENCE [LARGE SCALE GENOMIC DNA]</scope>
    <source>
        <strain evidence="3 4">MEC069</strain>
    </source>
</reference>
<dbReference type="InterPro" id="IPR001296">
    <property type="entry name" value="Glyco_trans_1"/>
</dbReference>
<dbReference type="Proteomes" id="UP000298246">
    <property type="component" value="Unassembled WGS sequence"/>
</dbReference>